<proteinExistence type="predicted"/>
<keyword evidence="1" id="KW-0472">Membrane</keyword>
<dbReference type="Proteomes" id="UP000251088">
    <property type="component" value="Unassembled WGS sequence"/>
</dbReference>
<evidence type="ECO:0000313" key="2">
    <source>
        <dbReference type="EMBL" id="SQC38385.1"/>
    </source>
</evidence>
<dbReference type="AlphaFoldDB" id="A0A2X3EWR5"/>
<keyword evidence="1" id="KW-0812">Transmembrane</keyword>
<keyword evidence="1" id="KW-1133">Transmembrane helix</keyword>
<accession>A0A2X3EWR5</accession>
<name>A0A2X3EWR5_KLEPN</name>
<feature type="transmembrane region" description="Helical" evidence="1">
    <location>
        <begin position="6"/>
        <end position="24"/>
    </location>
</feature>
<dbReference type="EMBL" id="UAWN01000013">
    <property type="protein sequence ID" value="SQC38385.1"/>
    <property type="molecule type" value="Genomic_DNA"/>
</dbReference>
<organism evidence="2 3">
    <name type="scientific">Klebsiella pneumoniae</name>
    <dbReference type="NCBI Taxonomy" id="573"/>
    <lineage>
        <taxon>Bacteria</taxon>
        <taxon>Pseudomonadati</taxon>
        <taxon>Pseudomonadota</taxon>
        <taxon>Gammaproteobacteria</taxon>
        <taxon>Enterobacterales</taxon>
        <taxon>Enterobacteriaceae</taxon>
        <taxon>Klebsiella/Raoultella group</taxon>
        <taxon>Klebsiella</taxon>
        <taxon>Klebsiella pneumoniae complex</taxon>
    </lineage>
</organism>
<evidence type="ECO:0000256" key="1">
    <source>
        <dbReference type="SAM" id="Phobius"/>
    </source>
</evidence>
<reference evidence="2 3" key="1">
    <citation type="submission" date="2018-06" db="EMBL/GenBank/DDBJ databases">
        <authorList>
            <consortium name="Pathogen Informatics"/>
            <person name="Doyle S."/>
        </authorList>
    </citation>
    <scope>NUCLEOTIDE SEQUENCE [LARGE SCALE GENOMIC DNA]</scope>
    <source>
        <strain evidence="2 3">NCTC9128</strain>
    </source>
</reference>
<gene>
    <name evidence="2" type="ORF">NCTC9128_04508</name>
</gene>
<sequence length="49" mass="5216">MGAGAAHYHILVGCMLLAAILEFLRGFNTKNVFSGLESPTVEWPTPSPA</sequence>
<evidence type="ECO:0000313" key="3">
    <source>
        <dbReference type="Proteomes" id="UP000251088"/>
    </source>
</evidence>
<protein>
    <submittedName>
        <fullName evidence="2">C4-dicarboxylate transporter DcuC</fullName>
    </submittedName>
</protein>